<evidence type="ECO:0000313" key="2">
    <source>
        <dbReference type="Proteomes" id="UP001292094"/>
    </source>
</evidence>
<accession>A0AAE1Q4Q7</accession>
<reference evidence="1" key="1">
    <citation type="submission" date="2023-11" db="EMBL/GenBank/DDBJ databases">
        <title>Genome assemblies of two species of porcelain crab, Petrolisthes cinctipes and Petrolisthes manimaculis (Anomura: Porcellanidae).</title>
        <authorList>
            <person name="Angst P."/>
        </authorList>
    </citation>
    <scope>NUCLEOTIDE SEQUENCE</scope>
    <source>
        <strain evidence="1">PB745_02</strain>
        <tissue evidence="1">Gill</tissue>
    </source>
</reference>
<proteinExistence type="predicted"/>
<name>A0AAE1Q4Q7_9EUCA</name>
<dbReference type="Proteomes" id="UP001292094">
    <property type="component" value="Unassembled WGS sequence"/>
</dbReference>
<sequence length="124" mass="13926">MSKQEGRLYNWEPQERRVMHGLQTMMKFDKCTIVPHDINIVGAIKTHIGGEERPTPAGSQSLSQRGRGCFNLVSCPVHNICPHYDHCYHQSDITTTITITGFTNIIHPSMYTKAISTTTNLPVS</sequence>
<organism evidence="1 2">
    <name type="scientific">Petrolisthes manimaculis</name>
    <dbReference type="NCBI Taxonomy" id="1843537"/>
    <lineage>
        <taxon>Eukaryota</taxon>
        <taxon>Metazoa</taxon>
        <taxon>Ecdysozoa</taxon>
        <taxon>Arthropoda</taxon>
        <taxon>Crustacea</taxon>
        <taxon>Multicrustacea</taxon>
        <taxon>Malacostraca</taxon>
        <taxon>Eumalacostraca</taxon>
        <taxon>Eucarida</taxon>
        <taxon>Decapoda</taxon>
        <taxon>Pleocyemata</taxon>
        <taxon>Anomura</taxon>
        <taxon>Galatheoidea</taxon>
        <taxon>Porcellanidae</taxon>
        <taxon>Petrolisthes</taxon>
    </lineage>
</organism>
<keyword evidence="2" id="KW-1185">Reference proteome</keyword>
<dbReference type="EMBL" id="JAWZYT010000684">
    <property type="protein sequence ID" value="KAK4320220.1"/>
    <property type="molecule type" value="Genomic_DNA"/>
</dbReference>
<dbReference type="AlphaFoldDB" id="A0AAE1Q4Q7"/>
<evidence type="ECO:0000313" key="1">
    <source>
        <dbReference type="EMBL" id="KAK4320220.1"/>
    </source>
</evidence>
<comment type="caution">
    <text evidence="1">The sequence shown here is derived from an EMBL/GenBank/DDBJ whole genome shotgun (WGS) entry which is preliminary data.</text>
</comment>
<protein>
    <submittedName>
        <fullName evidence="1">Uncharacterized protein</fullName>
    </submittedName>
</protein>
<gene>
    <name evidence="1" type="ORF">Pmani_008911</name>
</gene>